<dbReference type="InterPro" id="IPR054202">
    <property type="entry name" value="DUF6907"/>
</dbReference>
<organism evidence="2 3">
    <name type="scientific">Thermomonospora echinospora</name>
    <dbReference type="NCBI Taxonomy" id="1992"/>
    <lineage>
        <taxon>Bacteria</taxon>
        <taxon>Bacillati</taxon>
        <taxon>Actinomycetota</taxon>
        <taxon>Actinomycetes</taxon>
        <taxon>Streptosporangiales</taxon>
        <taxon>Thermomonosporaceae</taxon>
        <taxon>Thermomonospora</taxon>
    </lineage>
</organism>
<dbReference type="Pfam" id="PF21848">
    <property type="entry name" value="DUF6907"/>
    <property type="match status" value="1"/>
</dbReference>
<protein>
    <submittedName>
        <fullName evidence="2">Uncharacterized protein</fullName>
    </submittedName>
</protein>
<feature type="compositionally biased region" description="Polar residues" evidence="1">
    <location>
        <begin position="41"/>
        <end position="61"/>
    </location>
</feature>
<dbReference type="RefSeq" id="WP_103944925.1">
    <property type="nucleotide sequence ID" value="NZ_FNVO01000050.1"/>
</dbReference>
<dbReference type="AlphaFoldDB" id="A0A1H6ECQ0"/>
<evidence type="ECO:0000256" key="1">
    <source>
        <dbReference type="SAM" id="MobiDB-lite"/>
    </source>
</evidence>
<dbReference type="Proteomes" id="UP000236723">
    <property type="component" value="Unassembled WGS sequence"/>
</dbReference>
<proteinExistence type="predicted"/>
<keyword evidence="3" id="KW-1185">Reference proteome</keyword>
<feature type="region of interest" description="Disordered" evidence="1">
    <location>
        <begin position="27"/>
        <end position="62"/>
    </location>
</feature>
<gene>
    <name evidence="2" type="ORF">SAMN04489712_1502</name>
</gene>
<sequence>MTRTEQAPKPGMTYSCDHTTSVVCPTHKQGHAPRCGIESSGAGQDSDVQNEGTPISNSQKPAQAAWLPESGCPRWCTWSSMHQDSDAYEDRSHSGGGITMPLMADEPLTIDAQAGGELNLHLIQHYRETEPRVWIGRDQSNQGTHLSLAETADLMGHLATLLATAEDAQPRLSGHPIWCAGENCGVHGHWSADREAGPMLAGLTHENGQVVVSLLADGRCANNDRPLTLDEVEALAHELLKLVATARVTTDCL</sequence>
<name>A0A1H6ECQ0_9ACTN</name>
<evidence type="ECO:0000313" key="3">
    <source>
        <dbReference type="Proteomes" id="UP000236723"/>
    </source>
</evidence>
<evidence type="ECO:0000313" key="2">
    <source>
        <dbReference type="EMBL" id="SEG94674.1"/>
    </source>
</evidence>
<accession>A0A1H6ECQ0</accession>
<dbReference type="EMBL" id="FNVO01000050">
    <property type="protein sequence ID" value="SEG94674.1"/>
    <property type="molecule type" value="Genomic_DNA"/>
</dbReference>
<dbReference type="OrthoDB" id="5082479at2"/>
<reference evidence="3" key="1">
    <citation type="submission" date="2016-10" db="EMBL/GenBank/DDBJ databases">
        <authorList>
            <person name="Varghese N."/>
            <person name="Submissions S."/>
        </authorList>
    </citation>
    <scope>NUCLEOTIDE SEQUENCE [LARGE SCALE GENOMIC DNA]</scope>
    <source>
        <strain evidence="3">DSM 43163</strain>
    </source>
</reference>